<proteinExistence type="predicted"/>
<evidence type="ECO:0000313" key="1">
    <source>
        <dbReference type="EMBL" id="CAG8810005.1"/>
    </source>
</evidence>
<reference evidence="1" key="1">
    <citation type="submission" date="2021-06" db="EMBL/GenBank/DDBJ databases">
        <authorList>
            <person name="Kallberg Y."/>
            <person name="Tangrot J."/>
            <person name="Rosling A."/>
        </authorList>
    </citation>
    <scope>NUCLEOTIDE SEQUENCE</scope>
    <source>
        <strain evidence="1">IN212</strain>
    </source>
</reference>
<feature type="non-terminal residue" evidence="1">
    <location>
        <position position="126"/>
    </location>
</feature>
<comment type="caution">
    <text evidence="1">The sequence shown here is derived from an EMBL/GenBank/DDBJ whole genome shotgun (WGS) entry which is preliminary data.</text>
</comment>
<keyword evidence="2" id="KW-1185">Reference proteome</keyword>
<accession>A0A9N9PCX7</accession>
<gene>
    <name evidence="1" type="ORF">RFULGI_LOCUS18652</name>
</gene>
<evidence type="ECO:0000313" key="2">
    <source>
        <dbReference type="Proteomes" id="UP000789396"/>
    </source>
</evidence>
<protein>
    <submittedName>
        <fullName evidence="1">19956_t:CDS:1</fullName>
    </submittedName>
</protein>
<feature type="non-terminal residue" evidence="1">
    <location>
        <position position="1"/>
    </location>
</feature>
<organism evidence="1 2">
    <name type="scientific">Racocetra fulgida</name>
    <dbReference type="NCBI Taxonomy" id="60492"/>
    <lineage>
        <taxon>Eukaryota</taxon>
        <taxon>Fungi</taxon>
        <taxon>Fungi incertae sedis</taxon>
        <taxon>Mucoromycota</taxon>
        <taxon>Glomeromycotina</taxon>
        <taxon>Glomeromycetes</taxon>
        <taxon>Diversisporales</taxon>
        <taxon>Gigasporaceae</taxon>
        <taxon>Racocetra</taxon>
    </lineage>
</organism>
<name>A0A9N9PCX7_9GLOM</name>
<dbReference type="AlphaFoldDB" id="A0A9N9PCX7"/>
<dbReference type="Proteomes" id="UP000789396">
    <property type="component" value="Unassembled WGS sequence"/>
</dbReference>
<sequence>LDETPTIIVNGQEIDLTLRSIQLGTEFVLGTLARVKENNNLSSWLEMLKTRFQTHLPACQWFINRIIEHSPNYLQQILMSCYVQDVREQIVDLIIFVLKTLRNGNLEAYGLELIIDDIDISDSTMN</sequence>
<dbReference type="OrthoDB" id="2161339at2759"/>
<dbReference type="EMBL" id="CAJVPZ010083525">
    <property type="protein sequence ID" value="CAG8810005.1"/>
    <property type="molecule type" value="Genomic_DNA"/>
</dbReference>